<protein>
    <submittedName>
        <fullName evidence="3">HNH endonuclease signature motif containing protein</fullName>
    </submittedName>
</protein>
<keyword evidence="4" id="KW-1185">Reference proteome</keyword>
<dbReference type="GO" id="GO:0004519">
    <property type="term" value="F:endonuclease activity"/>
    <property type="evidence" value="ECO:0007669"/>
    <property type="project" value="UniProtKB-KW"/>
</dbReference>
<dbReference type="SMART" id="SM00507">
    <property type="entry name" value="HNHc"/>
    <property type="match status" value="1"/>
</dbReference>
<name>A0ABP9K6R8_9NOCA</name>
<evidence type="ECO:0000259" key="2">
    <source>
        <dbReference type="SMART" id="SM00507"/>
    </source>
</evidence>
<keyword evidence="3" id="KW-0378">Hydrolase</keyword>
<reference evidence="4" key="1">
    <citation type="journal article" date="2019" name="Int. J. Syst. Evol. Microbiol.">
        <title>The Global Catalogue of Microorganisms (GCM) 10K type strain sequencing project: providing services to taxonomists for standard genome sequencing and annotation.</title>
        <authorList>
            <consortium name="The Broad Institute Genomics Platform"/>
            <consortium name="The Broad Institute Genome Sequencing Center for Infectious Disease"/>
            <person name="Wu L."/>
            <person name="Ma J."/>
        </authorList>
    </citation>
    <scope>NUCLEOTIDE SEQUENCE [LARGE SCALE GENOMIC DNA]</scope>
    <source>
        <strain evidence="4">JCM 18298</strain>
    </source>
</reference>
<evidence type="ECO:0000256" key="1">
    <source>
        <dbReference type="ARBA" id="ARBA00023450"/>
    </source>
</evidence>
<comment type="similarity">
    <text evidence="1">Belongs to the Rv1128c/1148c/1588c/1702c/1945/3466 family.</text>
</comment>
<keyword evidence="3" id="KW-0540">Nuclease</keyword>
<dbReference type="Pfam" id="PF01844">
    <property type="entry name" value="HNH"/>
    <property type="match status" value="1"/>
</dbReference>
<accession>A0ABP9K6R8</accession>
<dbReference type="InterPro" id="IPR003615">
    <property type="entry name" value="HNH_nuc"/>
</dbReference>
<comment type="caution">
    <text evidence="3">The sequence shown here is derived from an EMBL/GenBank/DDBJ whole genome shotgun (WGS) entry which is preliminary data.</text>
</comment>
<evidence type="ECO:0000313" key="4">
    <source>
        <dbReference type="Proteomes" id="UP001500603"/>
    </source>
</evidence>
<keyword evidence="3" id="KW-0255">Endonuclease</keyword>
<dbReference type="Proteomes" id="UP001500603">
    <property type="component" value="Unassembled WGS sequence"/>
</dbReference>
<dbReference type="CDD" id="cd00085">
    <property type="entry name" value="HNHc"/>
    <property type="match status" value="1"/>
</dbReference>
<dbReference type="InterPro" id="IPR003870">
    <property type="entry name" value="DUF222"/>
</dbReference>
<organism evidence="3 4">
    <name type="scientific">Nocardia callitridis</name>
    <dbReference type="NCBI Taxonomy" id="648753"/>
    <lineage>
        <taxon>Bacteria</taxon>
        <taxon>Bacillati</taxon>
        <taxon>Actinomycetota</taxon>
        <taxon>Actinomycetes</taxon>
        <taxon>Mycobacteriales</taxon>
        <taxon>Nocardiaceae</taxon>
        <taxon>Nocardia</taxon>
    </lineage>
</organism>
<sequence length="475" mass="51071">MLHAVTRLRDRGHTDLSDSQTLELLRDIESATRILTSVSVATMVEASDRGIPDQVGVGTLKKLLVQTLRLSHIDAGARVAAARSLGSWHAVDGSTREPELACTAAALGAGEISTDHARGIAAVMKRIPRLTPHDEVRAAEEILADFARTGSPDDIPEVGRAILAHLDPDGRLTDDYDRQRRRGISIGRQRPDGMSPISGEITPTLRALLEPLIAKFARPGMCNPDDPDSPVSGARIGRDELSAAARRDRRSAAQRTHDAFLAILRPNTLGAEWGSHRGVPVSTILTMSVHDVETASGVATTATGGTVPISEALELAQVSQPYLLVFDHGGAALHLGRAKRLATHDQRLALIASVRGCSRPGCDAPASLCATHHVHEYAKGGRTDITNETLACDACHALIHEGEGGWKTVVMGQDSEFAGRTGWIAPPHIDPTATPMVNHRHHARELLAAALANIHRHRESRYQEWLHEHHPPPAA</sequence>
<proteinExistence type="inferred from homology"/>
<gene>
    <name evidence="3" type="ORF">GCM10023318_22310</name>
</gene>
<dbReference type="Pfam" id="PF02720">
    <property type="entry name" value="DUF222"/>
    <property type="match status" value="1"/>
</dbReference>
<evidence type="ECO:0000313" key="3">
    <source>
        <dbReference type="EMBL" id="GAA5051203.1"/>
    </source>
</evidence>
<feature type="domain" description="HNH nuclease" evidence="2">
    <location>
        <begin position="345"/>
        <end position="397"/>
    </location>
</feature>
<dbReference type="InterPro" id="IPR002711">
    <property type="entry name" value="HNH"/>
</dbReference>
<dbReference type="EMBL" id="BAABJM010000002">
    <property type="protein sequence ID" value="GAA5051203.1"/>
    <property type="molecule type" value="Genomic_DNA"/>
</dbReference>